<protein>
    <submittedName>
        <fullName evidence="3">Hydrolase</fullName>
    </submittedName>
</protein>
<dbReference type="KEGG" id="erz:ER308_13075"/>
<dbReference type="OrthoDB" id="9811121at2"/>
<dbReference type="PANTHER" id="PTHR43674:SF2">
    <property type="entry name" value="BETA-UREIDOPROPIONASE"/>
    <property type="match status" value="1"/>
</dbReference>
<dbReference type="Proteomes" id="UP000291469">
    <property type="component" value="Chromosome"/>
</dbReference>
<dbReference type="SUPFAM" id="SSF56317">
    <property type="entry name" value="Carbon-nitrogen hydrolase"/>
    <property type="match status" value="1"/>
</dbReference>
<dbReference type="RefSeq" id="WP_131155402.1">
    <property type="nucleotide sequence ID" value="NZ_CP036402.1"/>
</dbReference>
<proteinExistence type="predicted"/>
<sequence>MIQPYSAVGLIPTVRGIRTRDDIQRNLDHLAELVTAASWLSSMDLPVRLVIVPEGALQGFNDEVLDLHHETFARECAIDLPGKETEFLGDLARKWGVYLMAQAKVRHPEFPGRFFNAGFVLDPQGELILIHYKVVPLLPVEHSVTPHNVWDRWVELYGETLDAFYPVVDTDIGRLGVMMANEGSYPENARGLAMNGAEVVYRASYPHPHTGNELFEVQNRARALDNNFYVLAPNMGTYYLHAEDELPIDTFGGRSMMCDYKGRVVGQQDYGAGSTYIAGQIDVEALRDFRTRAQMNNWMKDLTTEQYRLIYDQPVYPKNLYLDREPYDHADYKAQVTDRQIEYLVERDIYRWPEGR</sequence>
<dbReference type="PROSITE" id="PS50263">
    <property type="entry name" value="CN_HYDROLASE"/>
    <property type="match status" value="1"/>
</dbReference>
<accession>A0A411YGI5</accession>
<keyword evidence="1 3" id="KW-0378">Hydrolase</keyword>
<dbReference type="CDD" id="cd07582">
    <property type="entry name" value="nitrilase_4"/>
    <property type="match status" value="1"/>
</dbReference>
<reference evidence="3 4" key="1">
    <citation type="submission" date="2019-01" db="EMBL/GenBank/DDBJ databases">
        <title>Egibacter rhizosphaerae EGI 80759T.</title>
        <authorList>
            <person name="Chen D.-D."/>
            <person name="Tian Y."/>
            <person name="Jiao J.-Y."/>
            <person name="Zhang X.-T."/>
            <person name="Zhang Y.-G."/>
            <person name="Zhang Y."/>
            <person name="Xiao M."/>
            <person name="Shu W.-S."/>
            <person name="Li W.-J."/>
        </authorList>
    </citation>
    <scope>NUCLEOTIDE SEQUENCE [LARGE SCALE GENOMIC DNA]</scope>
    <source>
        <strain evidence="3 4">EGI 80759</strain>
    </source>
</reference>
<evidence type="ECO:0000313" key="3">
    <source>
        <dbReference type="EMBL" id="QBI20405.1"/>
    </source>
</evidence>
<dbReference type="AlphaFoldDB" id="A0A411YGI5"/>
<evidence type="ECO:0000256" key="1">
    <source>
        <dbReference type="ARBA" id="ARBA00022801"/>
    </source>
</evidence>
<evidence type="ECO:0000313" key="4">
    <source>
        <dbReference type="Proteomes" id="UP000291469"/>
    </source>
</evidence>
<gene>
    <name evidence="3" type="ORF">ER308_13075</name>
</gene>
<dbReference type="PANTHER" id="PTHR43674">
    <property type="entry name" value="NITRILASE C965.09-RELATED"/>
    <property type="match status" value="1"/>
</dbReference>
<keyword evidence="4" id="KW-1185">Reference proteome</keyword>
<dbReference type="InterPro" id="IPR050345">
    <property type="entry name" value="Aliph_Amidase/BUP"/>
</dbReference>
<name>A0A411YGI5_9ACTN</name>
<organism evidence="3 4">
    <name type="scientific">Egibacter rhizosphaerae</name>
    <dbReference type="NCBI Taxonomy" id="1670831"/>
    <lineage>
        <taxon>Bacteria</taxon>
        <taxon>Bacillati</taxon>
        <taxon>Actinomycetota</taxon>
        <taxon>Nitriliruptoria</taxon>
        <taxon>Egibacterales</taxon>
        <taxon>Egibacteraceae</taxon>
        <taxon>Egibacter</taxon>
    </lineage>
</organism>
<feature type="domain" description="CN hydrolase" evidence="2">
    <location>
        <begin position="7"/>
        <end position="283"/>
    </location>
</feature>
<dbReference type="InterPro" id="IPR003010">
    <property type="entry name" value="C-N_Hydrolase"/>
</dbReference>
<dbReference type="GO" id="GO:0016811">
    <property type="term" value="F:hydrolase activity, acting on carbon-nitrogen (but not peptide) bonds, in linear amides"/>
    <property type="evidence" value="ECO:0007669"/>
    <property type="project" value="TreeGrafter"/>
</dbReference>
<dbReference type="Pfam" id="PF00795">
    <property type="entry name" value="CN_hydrolase"/>
    <property type="match status" value="1"/>
</dbReference>
<dbReference type="InterPro" id="IPR036526">
    <property type="entry name" value="C-N_Hydrolase_sf"/>
</dbReference>
<dbReference type="Gene3D" id="3.60.110.10">
    <property type="entry name" value="Carbon-nitrogen hydrolase"/>
    <property type="match status" value="1"/>
</dbReference>
<evidence type="ECO:0000259" key="2">
    <source>
        <dbReference type="PROSITE" id="PS50263"/>
    </source>
</evidence>
<dbReference type="EMBL" id="CP036402">
    <property type="protein sequence ID" value="QBI20405.1"/>
    <property type="molecule type" value="Genomic_DNA"/>
</dbReference>